<dbReference type="InterPro" id="IPR008686">
    <property type="entry name" value="RNA_pol_mitovir"/>
</dbReference>
<dbReference type="GO" id="GO:0003968">
    <property type="term" value="F:RNA-directed RNA polymerase activity"/>
    <property type="evidence" value="ECO:0007669"/>
    <property type="project" value="UniProtKB-KW"/>
</dbReference>
<organism evidence="4">
    <name type="scientific">Pestalotiopsis mitovirus 2</name>
    <dbReference type="NCBI Taxonomy" id="2816843"/>
    <lineage>
        <taxon>Viruses</taxon>
        <taxon>Riboviria</taxon>
        <taxon>Orthornavirae</taxon>
        <taxon>Lenarviricota</taxon>
        <taxon>Howeltoviricetes</taxon>
        <taxon>Cryppavirales</taxon>
        <taxon>Mitoviridae</taxon>
        <taxon>Mitovirus</taxon>
    </lineage>
</organism>
<dbReference type="EMBL" id="MW017459">
    <property type="protein sequence ID" value="QTH80199.1"/>
    <property type="molecule type" value="Genomic_RNA"/>
</dbReference>
<dbReference type="InterPro" id="IPR043502">
    <property type="entry name" value="DNA/RNA_pol_sf"/>
</dbReference>
<dbReference type="PANTHER" id="PTHR34456:SF13">
    <property type="entry name" value="REVERSE TRANSCRIPTASE DOMAIN-CONTAINING PROTEIN"/>
    <property type="match status" value="1"/>
</dbReference>
<accession>A0A8A6CD30</accession>
<dbReference type="PANTHER" id="PTHR34456">
    <property type="entry name" value="MITOVIRUS RNA-DEPENDENT RNA POLYMERASE"/>
    <property type="match status" value="1"/>
</dbReference>
<keyword evidence="1 4" id="KW-0696">RNA-directed RNA polymerase</keyword>
<evidence type="ECO:0000313" key="4">
    <source>
        <dbReference type="EMBL" id="QTH80199.1"/>
    </source>
</evidence>
<reference evidence="4" key="1">
    <citation type="submission" date="2020-08" db="EMBL/GenBank/DDBJ databases">
        <title>Metetranscriptome revealed virome of Pestalotiopsis spp. from Chinese barberry.</title>
        <authorList>
            <person name="Chen F."/>
            <person name="Ni H."/>
            <person name="Wang Y."/>
            <person name="Yan B."/>
        </authorList>
    </citation>
    <scope>NUCLEOTIDE SEQUENCE</scope>
    <source>
        <strain evidence="4">PMV-2</strain>
    </source>
</reference>
<dbReference type="Pfam" id="PF05919">
    <property type="entry name" value="Mitovir_RNA_pol"/>
    <property type="match status" value="1"/>
</dbReference>
<keyword evidence="2" id="KW-0808">Transferase</keyword>
<protein>
    <submittedName>
        <fullName evidence="4">RNA-dependent RNA polymerase</fullName>
    </submittedName>
</protein>
<sequence length="679" mass="77380">MKNKLKFNLFNLVRKVLRLLLSFDRREAAQPEFFEPLILHLEQVFRTRGYQAGINYIKSVRLTLMNYLSGNPNKIGSIKVTRDGIPVCLGPLITILRREEIPVLLLKLLTTILFATRALSGPIAEDLESITGPSKRGPIDYRYQAFAKEFWRQLGYFHSGRTPRSLYWKRFHFTTKTGPNGHALNFWIQDLVSLPQSLLTSIKVLGGNKMEAYITGVLKNVYSFGFTHLKRSGSFRRISSFADKENKTRTIAILDYFSQTVLKNLHLYLFKVLRKIPQDCTFDQHSFKEKIKGWPVFYSVDLSSATDRFPISVISDLLRGHLPPEYVTAWEDIMVGYPFVTKSNTEVKYSVGNPMGAYSSWASFALAHHYVFFIICLKNNIEWKSARYVLLGDDVLIGDPVLGEAYLREIKSLGVEYSVQKTHISPYLCEFAKRWIYKGADISPFPISALKNCGKKWYNLLTLFSEQNRIGWNFLDVPKITSHFYGHVLNRPSKYIKKMLVKCQLGEQILLHIWGIQSANISITNIVRTLGIPNIFQPINKFTGDSIFINSVVNIFSQSDPTQSKKAAGEPLGLLATNLVMEATSHSGELLDLLLNVPALHAYSTIEESYLSLRKKAIHIDTIGKGEWPLVLRNMSIPLSDRIFIDRVTQTESMSSAKLSKEIVSNLEMLSQYPSFQVL</sequence>
<keyword evidence="3" id="KW-0548">Nucleotidyltransferase</keyword>
<name>A0A8A6CD30_9VIRU</name>
<evidence type="ECO:0000256" key="3">
    <source>
        <dbReference type="ARBA" id="ARBA00022695"/>
    </source>
</evidence>
<evidence type="ECO:0000256" key="2">
    <source>
        <dbReference type="ARBA" id="ARBA00022679"/>
    </source>
</evidence>
<evidence type="ECO:0000256" key="1">
    <source>
        <dbReference type="ARBA" id="ARBA00022484"/>
    </source>
</evidence>
<dbReference type="SUPFAM" id="SSF56672">
    <property type="entry name" value="DNA/RNA polymerases"/>
    <property type="match status" value="1"/>
</dbReference>
<proteinExistence type="predicted"/>